<dbReference type="VEuPathDB" id="FungiDB:MMYC01_209675"/>
<dbReference type="GO" id="GO:0004190">
    <property type="term" value="F:aspartic-type endopeptidase activity"/>
    <property type="evidence" value="ECO:0007669"/>
    <property type="project" value="UniProtKB-KW"/>
</dbReference>
<dbReference type="OrthoDB" id="2747330at2759"/>
<feature type="active site" evidence="5">
    <location>
        <position position="129"/>
    </location>
</feature>
<organism evidence="9 10">
    <name type="scientific">Madurella mycetomatis</name>
    <dbReference type="NCBI Taxonomy" id="100816"/>
    <lineage>
        <taxon>Eukaryota</taxon>
        <taxon>Fungi</taxon>
        <taxon>Dikarya</taxon>
        <taxon>Ascomycota</taxon>
        <taxon>Pezizomycotina</taxon>
        <taxon>Sordariomycetes</taxon>
        <taxon>Sordariomycetidae</taxon>
        <taxon>Sordariales</taxon>
        <taxon>Sordariales incertae sedis</taxon>
        <taxon>Madurella</taxon>
    </lineage>
</organism>
<dbReference type="Pfam" id="PF00026">
    <property type="entry name" value="Asp"/>
    <property type="match status" value="1"/>
</dbReference>
<evidence type="ECO:0000313" key="10">
    <source>
        <dbReference type="Proteomes" id="UP000078237"/>
    </source>
</evidence>
<evidence type="ECO:0000256" key="1">
    <source>
        <dbReference type="ARBA" id="ARBA00007447"/>
    </source>
</evidence>
<dbReference type="InterPro" id="IPR001969">
    <property type="entry name" value="Aspartic_peptidase_AS"/>
</dbReference>
<dbReference type="SUPFAM" id="SSF50630">
    <property type="entry name" value="Acid proteases"/>
    <property type="match status" value="1"/>
</dbReference>
<dbReference type="PROSITE" id="PS51767">
    <property type="entry name" value="PEPTIDASE_A1"/>
    <property type="match status" value="1"/>
</dbReference>
<dbReference type="Gene3D" id="2.40.70.10">
    <property type="entry name" value="Acid Proteases"/>
    <property type="match status" value="2"/>
</dbReference>
<evidence type="ECO:0000256" key="4">
    <source>
        <dbReference type="ARBA" id="ARBA00022801"/>
    </source>
</evidence>
<evidence type="ECO:0000256" key="3">
    <source>
        <dbReference type="ARBA" id="ARBA00022750"/>
    </source>
</evidence>
<protein>
    <submittedName>
        <fullName evidence="9">Podosporapepsin</fullName>
    </submittedName>
</protein>
<keyword evidence="10" id="KW-1185">Reference proteome</keyword>
<gene>
    <name evidence="9" type="ORF">MMYC01_209675</name>
</gene>
<name>A0A175VQ75_9PEZI</name>
<dbReference type="AlphaFoldDB" id="A0A175VQ75"/>
<dbReference type="PANTHER" id="PTHR47966">
    <property type="entry name" value="BETA-SITE APP-CLEAVING ENZYME, ISOFORM A-RELATED"/>
    <property type="match status" value="1"/>
</dbReference>
<dbReference type="InterPro" id="IPR021109">
    <property type="entry name" value="Peptidase_aspartic_dom_sf"/>
</dbReference>
<reference evidence="9 10" key="1">
    <citation type="journal article" date="2016" name="Genome Announc.">
        <title>Genome Sequence of Madurella mycetomatis mm55, Isolated from a Human Mycetoma Case in Sudan.</title>
        <authorList>
            <person name="Smit S."/>
            <person name="Derks M.F."/>
            <person name="Bervoets S."/>
            <person name="Fahal A."/>
            <person name="van Leeuwen W."/>
            <person name="van Belkum A."/>
            <person name="van de Sande W.W."/>
        </authorList>
    </citation>
    <scope>NUCLEOTIDE SEQUENCE [LARGE SCALE GENOMIC DNA]</scope>
    <source>
        <strain evidence="10">mm55</strain>
    </source>
</reference>
<accession>A0A175VQ75</accession>
<evidence type="ECO:0000256" key="5">
    <source>
        <dbReference type="PIRSR" id="PIRSR601461-1"/>
    </source>
</evidence>
<dbReference type="FunFam" id="2.40.70.10:FF:000024">
    <property type="entry name" value="Endothiapepsin"/>
    <property type="match status" value="1"/>
</dbReference>
<dbReference type="STRING" id="100816.A0A175VQ75"/>
<keyword evidence="7" id="KW-0732">Signal</keyword>
<comment type="similarity">
    <text evidence="1 6">Belongs to the peptidase A1 family.</text>
</comment>
<dbReference type="FunFam" id="2.40.70.10:FF:000026">
    <property type="entry name" value="Endothiapepsin"/>
    <property type="match status" value="1"/>
</dbReference>
<feature type="chain" id="PRO_5008043176" evidence="7">
    <location>
        <begin position="22"/>
        <end position="428"/>
    </location>
</feature>
<dbReference type="Proteomes" id="UP000078237">
    <property type="component" value="Unassembled WGS sequence"/>
</dbReference>
<dbReference type="InterPro" id="IPR034163">
    <property type="entry name" value="Aspergillopepsin-like_cat_dom"/>
</dbReference>
<dbReference type="CDD" id="cd06097">
    <property type="entry name" value="Aspergillopepsin_like"/>
    <property type="match status" value="1"/>
</dbReference>
<feature type="signal peptide" evidence="7">
    <location>
        <begin position="1"/>
        <end position="21"/>
    </location>
</feature>
<dbReference type="GO" id="GO:0006508">
    <property type="term" value="P:proteolysis"/>
    <property type="evidence" value="ECO:0007669"/>
    <property type="project" value="UniProtKB-KW"/>
</dbReference>
<evidence type="ECO:0000259" key="8">
    <source>
        <dbReference type="PROSITE" id="PS51767"/>
    </source>
</evidence>
<dbReference type="PRINTS" id="PR00792">
    <property type="entry name" value="PEPSIN"/>
</dbReference>
<dbReference type="PANTHER" id="PTHR47966:SF2">
    <property type="entry name" value="ASPERGILLOPEPSIN-1-RELATED"/>
    <property type="match status" value="1"/>
</dbReference>
<evidence type="ECO:0000256" key="6">
    <source>
        <dbReference type="RuleBase" id="RU000454"/>
    </source>
</evidence>
<comment type="caution">
    <text evidence="9">The sequence shown here is derived from an EMBL/GenBank/DDBJ whole genome shotgun (WGS) entry which is preliminary data.</text>
</comment>
<dbReference type="EMBL" id="LCTW02000439">
    <property type="protein sequence ID" value="KXX73666.1"/>
    <property type="molecule type" value="Genomic_DNA"/>
</dbReference>
<evidence type="ECO:0000256" key="2">
    <source>
        <dbReference type="ARBA" id="ARBA00022670"/>
    </source>
</evidence>
<sequence>MVAITNLVLTAILAASGLGSALPPRIGTTVINGNDAGLTKGRTTIKQARNPHHRYFNGARSVYRTYLKYGVPVPDYLLKAVAETDKLNGVEVKRDTGSAPAVPIDVIDIAYVTPVTIGTPPQTLNLDLDTGSSDLWVFSSHTPRIQIRGQDIYYPDRSSTSRLLSGHSWSIRYGDGSNSRGNVYTDNFTIGGLMVESQAVQCAEQVSTSFTNEDHIDGLVGLGFSTLNTVNPQSQLTFFDNAKEKLDSPVFTADLKYKDTGSYDFGFIDEAKYTGEITYVPVNPDPGYWTWTSSGYAVGSDSFSSTQITGIADTGTTLVYLPTNVVTPYYSQVAGATYSQYYGGYVFPCDSELPSFTFGVGSTRFTIPPSYINYTRIAPTSTDCFGGLQSSSGLGINIWGDVALKAAFVVFNGEEPPTIGWAEKPLVT</sequence>
<dbReference type="InterPro" id="IPR033121">
    <property type="entry name" value="PEPTIDASE_A1"/>
</dbReference>
<keyword evidence="4 6" id="KW-0378">Hydrolase</keyword>
<dbReference type="PROSITE" id="PS00141">
    <property type="entry name" value="ASP_PROTEASE"/>
    <property type="match status" value="2"/>
</dbReference>
<feature type="domain" description="Peptidase A1" evidence="8">
    <location>
        <begin position="111"/>
        <end position="422"/>
    </location>
</feature>
<dbReference type="InterPro" id="IPR001461">
    <property type="entry name" value="Aspartic_peptidase_A1"/>
</dbReference>
<evidence type="ECO:0000256" key="7">
    <source>
        <dbReference type="SAM" id="SignalP"/>
    </source>
</evidence>
<evidence type="ECO:0000313" key="9">
    <source>
        <dbReference type="EMBL" id="KXX73666.1"/>
    </source>
</evidence>
<feature type="active site" evidence="5">
    <location>
        <position position="313"/>
    </location>
</feature>
<keyword evidence="2 6" id="KW-0645">Protease</keyword>
<proteinExistence type="inferred from homology"/>
<keyword evidence="3 6" id="KW-0064">Aspartyl protease</keyword>